<organism evidence="3 4">
    <name type="scientific">Thermosipho affectus</name>
    <dbReference type="NCBI Taxonomy" id="660294"/>
    <lineage>
        <taxon>Bacteria</taxon>
        <taxon>Thermotogati</taxon>
        <taxon>Thermotogota</taxon>
        <taxon>Thermotogae</taxon>
        <taxon>Thermotogales</taxon>
        <taxon>Fervidobacteriaceae</taxon>
        <taxon>Thermosipho</taxon>
    </lineage>
</organism>
<dbReference type="SUPFAM" id="SSF46785">
    <property type="entry name" value="Winged helix' DNA-binding domain"/>
    <property type="match status" value="1"/>
</dbReference>
<dbReference type="InterPro" id="IPR004173">
    <property type="entry name" value="3H_domain"/>
</dbReference>
<dbReference type="RefSeq" id="WP_077197860.1">
    <property type="nucleotide sequence ID" value="NZ_LBFC01000006.1"/>
</dbReference>
<dbReference type="Pfam" id="PF02829">
    <property type="entry name" value="3H"/>
    <property type="match status" value="1"/>
</dbReference>
<name>A0ABX3IKK1_9BACT</name>
<dbReference type="Proteomes" id="UP000242616">
    <property type="component" value="Unassembled WGS sequence"/>
</dbReference>
<dbReference type="PANTHER" id="PTHR40068">
    <property type="entry name" value="TRANSCRIPTION REPRESSOR NIAR-RELATED"/>
    <property type="match status" value="1"/>
</dbReference>
<gene>
    <name evidence="3" type="ORF">XJ44_01610</name>
</gene>
<keyword evidence="4" id="KW-1185">Reference proteome</keyword>
<dbReference type="Pfam" id="PF08279">
    <property type="entry name" value="HTH_11"/>
    <property type="match status" value="1"/>
</dbReference>
<dbReference type="InterPro" id="IPR035922">
    <property type="entry name" value="3H_dom_sf"/>
</dbReference>
<evidence type="ECO:0000259" key="1">
    <source>
        <dbReference type="Pfam" id="PF02829"/>
    </source>
</evidence>
<proteinExistence type="predicted"/>
<dbReference type="PIRSF" id="PIRSF037847">
    <property type="entry name" value="NiaR"/>
    <property type="match status" value="1"/>
</dbReference>
<dbReference type="SUPFAM" id="SSF75500">
    <property type="entry name" value="Putative transcriptional regulator TM1602, C-terminal domain"/>
    <property type="match status" value="1"/>
</dbReference>
<accession>A0ABX3IKK1</accession>
<dbReference type="InterPro" id="IPR036390">
    <property type="entry name" value="WH_DNA-bd_sf"/>
</dbReference>
<evidence type="ECO:0000313" key="4">
    <source>
        <dbReference type="Proteomes" id="UP000242616"/>
    </source>
</evidence>
<protein>
    <submittedName>
        <fullName evidence="3">Transcriptional regulator</fullName>
    </submittedName>
</protein>
<comment type="caution">
    <text evidence="3">The sequence shown here is derived from an EMBL/GenBank/DDBJ whole genome shotgun (WGS) entry which is preliminary data.</text>
</comment>
<dbReference type="PANTHER" id="PTHR40068:SF1">
    <property type="entry name" value="TRANSCRIPTION REPRESSOR NIAR-RELATED"/>
    <property type="match status" value="1"/>
</dbReference>
<evidence type="ECO:0000259" key="2">
    <source>
        <dbReference type="Pfam" id="PF08279"/>
    </source>
</evidence>
<dbReference type="EMBL" id="LBFC01000006">
    <property type="protein sequence ID" value="ONN27701.1"/>
    <property type="molecule type" value="Genomic_DNA"/>
</dbReference>
<feature type="domain" description="Helix-turn-helix type 11" evidence="2">
    <location>
        <begin position="4"/>
        <end position="57"/>
    </location>
</feature>
<dbReference type="InterPro" id="IPR013196">
    <property type="entry name" value="HTH_11"/>
</dbReference>
<dbReference type="Gene3D" id="1.10.10.10">
    <property type="entry name" value="Winged helix-like DNA-binding domain superfamily/Winged helix DNA-binding domain"/>
    <property type="match status" value="1"/>
</dbReference>
<feature type="domain" description="3H" evidence="1">
    <location>
        <begin position="69"/>
        <end position="161"/>
    </location>
</feature>
<dbReference type="InterPro" id="IPR026043">
    <property type="entry name" value="NadR"/>
</dbReference>
<evidence type="ECO:0000313" key="3">
    <source>
        <dbReference type="EMBL" id="ONN27701.1"/>
    </source>
</evidence>
<dbReference type="InterPro" id="IPR036388">
    <property type="entry name" value="WH-like_DNA-bd_sf"/>
</dbReference>
<reference evidence="3 4" key="1">
    <citation type="submission" date="2015-06" db="EMBL/GenBank/DDBJ databases">
        <title>Genome sequencing of Thermotogales isolates from hydrothermal vents.</title>
        <authorList>
            <person name="Haverkamp T.H."/>
            <person name="Kublanov I.V."/>
            <person name="Nesbo C.L."/>
        </authorList>
    </citation>
    <scope>NUCLEOTIDE SEQUENCE [LARGE SCALE GENOMIC DNA]</scope>
    <source>
        <strain evidence="4">ik275mar</strain>
    </source>
</reference>
<sequence>MKERLKKILVILSESKGPVKGKDLAEMLGVSRQIIVQDISVLKTKGHKIFSTRDGYILEKKKDFVRKMIAVKHSEDEIYDELLKVVKAGGKVIDVIVEHPLYGEINGRLDIATLDDVAKFMALMKSSNATPLLKLSGGVHIHTIEAPNKEVMEKILEALKDYLLEVKK</sequence>
<dbReference type="Gene3D" id="3.30.1340.20">
    <property type="entry name" value="3H domain"/>
    <property type="match status" value="1"/>
</dbReference>